<organism evidence="9 10">
    <name type="scientific">Glycine soja</name>
    <name type="common">Wild soybean</name>
    <dbReference type="NCBI Taxonomy" id="3848"/>
    <lineage>
        <taxon>Eukaryota</taxon>
        <taxon>Viridiplantae</taxon>
        <taxon>Streptophyta</taxon>
        <taxon>Embryophyta</taxon>
        <taxon>Tracheophyta</taxon>
        <taxon>Spermatophyta</taxon>
        <taxon>Magnoliopsida</taxon>
        <taxon>eudicotyledons</taxon>
        <taxon>Gunneridae</taxon>
        <taxon>Pentapetalae</taxon>
        <taxon>rosids</taxon>
        <taxon>fabids</taxon>
        <taxon>Fabales</taxon>
        <taxon>Fabaceae</taxon>
        <taxon>Papilionoideae</taxon>
        <taxon>50 kb inversion clade</taxon>
        <taxon>NPAAA clade</taxon>
        <taxon>indigoferoid/millettioid clade</taxon>
        <taxon>Phaseoleae</taxon>
        <taxon>Glycine</taxon>
        <taxon>Glycine subgen. Soja</taxon>
    </lineage>
</organism>
<dbReference type="PANTHER" id="PTHR12640:SF0">
    <property type="entry name" value="DOLICHYL-DIPHOSPHOOLIGOSACCHARIDE--PROTEIN GLYCOSYLTRANSFERASE SUBUNIT 2"/>
    <property type="match status" value="1"/>
</dbReference>
<keyword evidence="3" id="KW-0732">Signal</keyword>
<feature type="transmembrane region" description="Helical" evidence="7">
    <location>
        <begin position="132"/>
        <end position="152"/>
    </location>
</feature>
<evidence type="ECO:0000256" key="1">
    <source>
        <dbReference type="ARBA" id="ARBA00004477"/>
    </source>
</evidence>
<dbReference type="InterPro" id="IPR008814">
    <property type="entry name" value="Swp1"/>
</dbReference>
<dbReference type="AlphaFoldDB" id="A0A445FHH6"/>
<feature type="transmembrane region" description="Helical" evidence="7">
    <location>
        <begin position="158"/>
        <end position="180"/>
    </location>
</feature>
<dbReference type="Pfam" id="PF25147">
    <property type="entry name" value="Ribophorin_II_C"/>
    <property type="match status" value="1"/>
</dbReference>
<evidence type="ECO:0000256" key="4">
    <source>
        <dbReference type="ARBA" id="ARBA00022824"/>
    </source>
</evidence>
<protein>
    <submittedName>
        <fullName evidence="9">Dolichyl-diphosphooligosaccharide--protein glycosyltransferase subunit 2</fullName>
    </submittedName>
</protein>
<feature type="domain" description="Ribophorin II C-terminal" evidence="8">
    <location>
        <begin position="111"/>
        <end position="185"/>
    </location>
</feature>
<keyword evidence="10" id="KW-1185">Reference proteome</keyword>
<keyword evidence="5 7" id="KW-1133">Transmembrane helix</keyword>
<evidence type="ECO:0000256" key="6">
    <source>
        <dbReference type="ARBA" id="ARBA00023136"/>
    </source>
</evidence>
<evidence type="ECO:0000256" key="3">
    <source>
        <dbReference type="ARBA" id="ARBA00022729"/>
    </source>
</evidence>
<dbReference type="GO" id="GO:0006487">
    <property type="term" value="P:protein N-linked glycosylation"/>
    <property type="evidence" value="ECO:0007669"/>
    <property type="project" value="TreeGrafter"/>
</dbReference>
<dbReference type="EMBL" id="QZWG01000019">
    <property type="protein sequence ID" value="RZB48260.1"/>
    <property type="molecule type" value="Genomic_DNA"/>
</dbReference>
<evidence type="ECO:0000313" key="10">
    <source>
        <dbReference type="Proteomes" id="UP000289340"/>
    </source>
</evidence>
<dbReference type="UniPathway" id="UPA00378"/>
<proteinExistence type="predicted"/>
<keyword evidence="9" id="KW-0808">Transferase</keyword>
<name>A0A445FHH6_GLYSO</name>
<keyword evidence="6 7" id="KW-0472">Membrane</keyword>
<evidence type="ECO:0000256" key="7">
    <source>
        <dbReference type="SAM" id="Phobius"/>
    </source>
</evidence>
<gene>
    <name evidence="9" type="ORF">D0Y65_051692</name>
</gene>
<comment type="caution">
    <text evidence="9">The sequence shown here is derived from an EMBL/GenBank/DDBJ whole genome shotgun (WGS) entry which is preliminary data.</text>
</comment>
<comment type="subcellular location">
    <subcellularLocation>
        <location evidence="1">Endoplasmic reticulum membrane</location>
        <topology evidence="1">Multi-pass membrane protein</topology>
    </subcellularLocation>
</comment>
<evidence type="ECO:0000313" key="9">
    <source>
        <dbReference type="EMBL" id="RZB48260.1"/>
    </source>
</evidence>
<dbReference type="Proteomes" id="UP000289340">
    <property type="component" value="Chromosome 19"/>
</dbReference>
<evidence type="ECO:0000259" key="8">
    <source>
        <dbReference type="Pfam" id="PF25147"/>
    </source>
</evidence>
<keyword evidence="4" id="KW-0256">Endoplasmic reticulum</keyword>
<keyword evidence="2 7" id="KW-0812">Transmembrane</keyword>
<dbReference type="GO" id="GO:0008250">
    <property type="term" value="C:oligosaccharyltransferase complex"/>
    <property type="evidence" value="ECO:0007669"/>
    <property type="project" value="InterPro"/>
</dbReference>
<dbReference type="PANTHER" id="PTHR12640">
    <property type="entry name" value="RIBOPHORIN II"/>
    <property type="match status" value="1"/>
</dbReference>
<reference evidence="9 10" key="1">
    <citation type="submission" date="2018-09" db="EMBL/GenBank/DDBJ databases">
        <title>A high-quality reference genome of wild soybean provides a powerful tool to mine soybean genomes.</title>
        <authorList>
            <person name="Xie M."/>
            <person name="Chung C.Y.L."/>
            <person name="Li M.-W."/>
            <person name="Wong F.-L."/>
            <person name="Chan T.-F."/>
            <person name="Lam H.-M."/>
        </authorList>
    </citation>
    <scope>NUCLEOTIDE SEQUENCE [LARGE SCALE GENOMIC DNA]</scope>
    <source>
        <strain evidence="10">cv. W05</strain>
        <tissue evidence="9">Hypocotyl of etiolated seedlings</tissue>
    </source>
</reference>
<accession>A0A445FHH6</accession>
<dbReference type="GO" id="GO:0016740">
    <property type="term" value="F:transferase activity"/>
    <property type="evidence" value="ECO:0007669"/>
    <property type="project" value="UniProtKB-KW"/>
</dbReference>
<evidence type="ECO:0000256" key="2">
    <source>
        <dbReference type="ARBA" id="ARBA00022692"/>
    </source>
</evidence>
<sequence>MPIFEGEDPMGWLTKIERYFRLQAVREEDKLEVVMVAMDGEALGWLQWWESWNLNHSWEGFKIAISQRFQASNLGNPFQALLALEQEETMQEFIGQFEKHVGMAKGLEELFLVELLRLGVNLKNFPSSAVPAAYAILFQLGIATVLLLYVLFWLKLDLFTTLKTVGFLGAFLLFVGHRILSHLASTSSKLKSA</sequence>
<dbReference type="InterPro" id="IPR056790">
    <property type="entry name" value="Ribophorin_II_C"/>
</dbReference>
<evidence type="ECO:0000256" key="5">
    <source>
        <dbReference type="ARBA" id="ARBA00022989"/>
    </source>
</evidence>